<evidence type="ECO:0000256" key="4">
    <source>
        <dbReference type="ARBA" id="ARBA00022490"/>
    </source>
</evidence>
<dbReference type="InterPro" id="IPR002194">
    <property type="entry name" value="Chaperonin_TCP-1_CS"/>
</dbReference>
<dbReference type="Proteomes" id="UP000245341">
    <property type="component" value="Unplaced"/>
</dbReference>
<proteinExistence type="inferred from homology"/>
<evidence type="ECO:0000256" key="1">
    <source>
        <dbReference type="ARBA" id="ARBA00004496"/>
    </source>
</evidence>
<keyword evidence="10" id="KW-1185">Reference proteome</keyword>
<dbReference type="GO" id="GO:0005524">
    <property type="term" value="F:ATP binding"/>
    <property type="evidence" value="ECO:0007669"/>
    <property type="project" value="UniProtKB-KW"/>
</dbReference>
<evidence type="ECO:0000256" key="5">
    <source>
        <dbReference type="ARBA" id="ARBA00022741"/>
    </source>
</evidence>
<dbReference type="Gene3D" id="1.10.560.10">
    <property type="entry name" value="GroEL-like equatorial domain"/>
    <property type="match status" value="1"/>
</dbReference>
<dbReference type="SUPFAM" id="SSF48592">
    <property type="entry name" value="GroEL equatorial domain-like"/>
    <property type="match status" value="1"/>
</dbReference>
<dbReference type="Pfam" id="PF00118">
    <property type="entry name" value="Cpn60_TCP1"/>
    <property type="match status" value="1"/>
</dbReference>
<evidence type="ECO:0000256" key="2">
    <source>
        <dbReference type="ARBA" id="ARBA00008020"/>
    </source>
</evidence>
<evidence type="ECO:0000256" key="7">
    <source>
        <dbReference type="ARBA" id="ARBA00023186"/>
    </source>
</evidence>
<evidence type="ECO:0000256" key="9">
    <source>
        <dbReference type="RuleBase" id="RU004187"/>
    </source>
</evidence>
<organism evidence="10 11">
    <name type="scientific">Leptonychotes weddellii</name>
    <name type="common">Weddell seal</name>
    <name type="synonym">Otaria weddellii</name>
    <dbReference type="NCBI Taxonomy" id="9713"/>
    <lineage>
        <taxon>Eukaryota</taxon>
        <taxon>Metazoa</taxon>
        <taxon>Chordata</taxon>
        <taxon>Craniata</taxon>
        <taxon>Vertebrata</taxon>
        <taxon>Euteleostomi</taxon>
        <taxon>Mammalia</taxon>
        <taxon>Eutheria</taxon>
        <taxon>Laurasiatheria</taxon>
        <taxon>Carnivora</taxon>
        <taxon>Caniformia</taxon>
        <taxon>Pinnipedia</taxon>
        <taxon>Phocidae</taxon>
        <taxon>Monachinae</taxon>
        <taxon>Lobodontini</taxon>
        <taxon>Leptonychotes</taxon>
    </lineage>
</organism>
<accession>A0A7F8QRT0</accession>
<dbReference type="PROSITE" id="PS00750">
    <property type="entry name" value="TCP1_1"/>
    <property type="match status" value="1"/>
</dbReference>
<keyword evidence="4" id="KW-0963">Cytoplasm</keyword>
<dbReference type="InterPro" id="IPR027410">
    <property type="entry name" value="TCP-1-like_intermed_sf"/>
</dbReference>
<dbReference type="GO" id="GO:0005832">
    <property type="term" value="C:chaperonin-containing T-complex"/>
    <property type="evidence" value="ECO:0007669"/>
    <property type="project" value="UniProtKB-ARBA"/>
</dbReference>
<dbReference type="InterPro" id="IPR002423">
    <property type="entry name" value="Cpn60/GroEL/TCP-1"/>
</dbReference>
<gene>
    <name evidence="11" type="primary">TCP1</name>
</gene>
<dbReference type="PRINTS" id="PR00304">
    <property type="entry name" value="TCOMPLEXTCP1"/>
</dbReference>
<comment type="subcellular location">
    <subcellularLocation>
        <location evidence="1">Cytoplasm</location>
    </subcellularLocation>
</comment>
<dbReference type="OrthoDB" id="9805002at2759"/>
<dbReference type="InterPro" id="IPR027413">
    <property type="entry name" value="GROEL-like_equatorial_sf"/>
</dbReference>
<keyword evidence="7 9" id="KW-0143">Chaperone</keyword>
<reference evidence="11" key="1">
    <citation type="submission" date="2025-08" db="UniProtKB">
        <authorList>
            <consortium name="RefSeq"/>
        </authorList>
    </citation>
    <scope>IDENTIFICATION</scope>
    <source>
        <tissue evidence="11">Liver</tissue>
    </source>
</reference>
<evidence type="ECO:0000256" key="3">
    <source>
        <dbReference type="ARBA" id="ARBA00014424"/>
    </source>
</evidence>
<dbReference type="KEGG" id="lww:102745864"/>
<comment type="similarity">
    <text evidence="2 9">Belongs to the TCP-1 chaperonin family.</text>
</comment>
<evidence type="ECO:0000256" key="6">
    <source>
        <dbReference type="ARBA" id="ARBA00022840"/>
    </source>
</evidence>
<evidence type="ECO:0000313" key="11">
    <source>
        <dbReference type="RefSeq" id="XP_030883887.1"/>
    </source>
</evidence>
<dbReference type="GO" id="GO:0016887">
    <property type="term" value="F:ATP hydrolysis activity"/>
    <property type="evidence" value="ECO:0007669"/>
    <property type="project" value="InterPro"/>
</dbReference>
<dbReference type="PROSITE" id="PS00995">
    <property type="entry name" value="TCP1_3"/>
    <property type="match status" value="1"/>
</dbReference>
<dbReference type="InterPro" id="IPR017998">
    <property type="entry name" value="Chaperone_TCP-1"/>
</dbReference>
<protein>
    <recommendedName>
        <fullName evidence="3">T-complex protein 1 subunit alpha</fullName>
    </recommendedName>
    <alternativeName>
        <fullName evidence="8">CCT-alpha</fullName>
    </alternativeName>
</protein>
<dbReference type="SUPFAM" id="SSF54849">
    <property type="entry name" value="GroEL-intermediate domain like"/>
    <property type="match status" value="1"/>
</dbReference>
<keyword evidence="6 9" id="KW-0067">ATP-binding</keyword>
<dbReference type="FunFam" id="1.10.560.10:FF:000070">
    <property type="entry name" value="Uncharacterized protein"/>
    <property type="match status" value="1"/>
</dbReference>
<dbReference type="PANTHER" id="PTHR11353">
    <property type="entry name" value="CHAPERONIN"/>
    <property type="match status" value="1"/>
</dbReference>
<dbReference type="GeneID" id="102745864"/>
<evidence type="ECO:0000313" key="10">
    <source>
        <dbReference type="Proteomes" id="UP000245341"/>
    </source>
</evidence>
<dbReference type="AlphaFoldDB" id="A0A7F8QRT0"/>
<dbReference type="GO" id="GO:0051082">
    <property type="term" value="F:unfolded protein binding"/>
    <property type="evidence" value="ECO:0007669"/>
    <property type="project" value="InterPro"/>
</dbReference>
<sequence>MEGPLSVFGDRSTGEAIRSQNVMAAASIANIVKSSLGPVGLDKMLVDDIGDVTITNDGATILKLLEVEHPAAKVLCELADLQDKEVGDGTTSVVIIAAELLKNADELVKQKIHPTSVISGYRLACKEAVRYISENLIINTDELGRDCLINAAKTSMSSKIIGISGDFFANMVVDAVLAYHLGQWI</sequence>
<evidence type="ECO:0000256" key="8">
    <source>
        <dbReference type="ARBA" id="ARBA00030049"/>
    </source>
</evidence>
<dbReference type="PROSITE" id="PS00751">
    <property type="entry name" value="TCP1_2"/>
    <property type="match status" value="1"/>
</dbReference>
<dbReference type="CTD" id="6950"/>
<dbReference type="GO" id="GO:0140662">
    <property type="term" value="F:ATP-dependent protein folding chaperone"/>
    <property type="evidence" value="ECO:0007669"/>
    <property type="project" value="InterPro"/>
</dbReference>
<dbReference type="RefSeq" id="XP_030883887.1">
    <property type="nucleotide sequence ID" value="XM_031028027.1"/>
</dbReference>
<name>A0A7F8QRT0_LEPWE</name>
<keyword evidence="5 9" id="KW-0547">Nucleotide-binding</keyword>